<protein>
    <submittedName>
        <fullName evidence="1">Unannotated protein</fullName>
    </submittedName>
</protein>
<accession>A0A6J6LBU2</accession>
<dbReference type="Gene3D" id="3.40.50.10900">
    <property type="entry name" value="PAC-like subunit"/>
    <property type="match status" value="1"/>
</dbReference>
<dbReference type="Gene3D" id="1.10.287.100">
    <property type="match status" value="1"/>
</dbReference>
<gene>
    <name evidence="1" type="ORF">UFOPK2237_00980</name>
</gene>
<dbReference type="InterPro" id="IPR038389">
    <property type="entry name" value="PSMG2_sf"/>
</dbReference>
<dbReference type="InterPro" id="IPR019151">
    <property type="entry name" value="Proteasome_assmbl_chaperone_2"/>
</dbReference>
<dbReference type="Pfam" id="PF09754">
    <property type="entry name" value="PAC2"/>
    <property type="match status" value="1"/>
</dbReference>
<dbReference type="InterPro" id="IPR008492">
    <property type="entry name" value="Rv2714-like"/>
</dbReference>
<dbReference type="PIRSF" id="PIRSF028754">
    <property type="entry name" value="UCP028754"/>
    <property type="match status" value="1"/>
</dbReference>
<sequence>MYPARDLYTVVVPPADQIDGGVESGIVLIHGLTGFMDAGGGGRLAVAHILDTMKNRPVAYFHIDSLYDYRGRRPKTIFDSDHYESMDLPHITLSEVTDGEGQTFLLLHGVEPDLGWQSVVRSVIELIREYGVRLTVGMHAIPWPAPHTRPVEITAHSSDPELIGIHQPWVGQVEIPGSLPALIELEAQKAKLPAMGYAAHVPHYLSGGDYPKAALALLDQIALSTGLVLPRDTLRTAAAEMDADIDKQILSIDENREVVASLEQQHDSMMETRRELTAGSDGSMVSGDELAASFEQYLAEMDEKGETES</sequence>
<name>A0A6J6LBU2_9ZZZZ</name>
<dbReference type="EMBL" id="CAEZWI010000140">
    <property type="protein sequence ID" value="CAB4659447.1"/>
    <property type="molecule type" value="Genomic_DNA"/>
</dbReference>
<evidence type="ECO:0000313" key="1">
    <source>
        <dbReference type="EMBL" id="CAB4659447.1"/>
    </source>
</evidence>
<reference evidence="1" key="1">
    <citation type="submission" date="2020-05" db="EMBL/GenBank/DDBJ databases">
        <authorList>
            <person name="Chiriac C."/>
            <person name="Salcher M."/>
            <person name="Ghai R."/>
            <person name="Kavagutti S V."/>
        </authorList>
    </citation>
    <scope>NUCLEOTIDE SEQUENCE</scope>
</reference>
<dbReference type="AlphaFoldDB" id="A0A6J6LBU2"/>
<organism evidence="1">
    <name type="scientific">freshwater metagenome</name>
    <dbReference type="NCBI Taxonomy" id="449393"/>
    <lineage>
        <taxon>unclassified sequences</taxon>
        <taxon>metagenomes</taxon>
        <taxon>ecological metagenomes</taxon>
    </lineage>
</organism>
<proteinExistence type="predicted"/>
<dbReference type="SUPFAM" id="SSF159659">
    <property type="entry name" value="Cgl1923-like"/>
    <property type="match status" value="1"/>
</dbReference>